<feature type="region of interest" description="Disordered" evidence="1">
    <location>
        <begin position="37"/>
        <end position="65"/>
    </location>
</feature>
<dbReference type="OrthoDB" id="3509817at2759"/>
<dbReference type="Proteomes" id="UP000178912">
    <property type="component" value="Unassembled WGS sequence"/>
</dbReference>
<organism evidence="2 3">
    <name type="scientific">Rhynchosporium agropyri</name>
    <dbReference type="NCBI Taxonomy" id="914238"/>
    <lineage>
        <taxon>Eukaryota</taxon>
        <taxon>Fungi</taxon>
        <taxon>Dikarya</taxon>
        <taxon>Ascomycota</taxon>
        <taxon>Pezizomycotina</taxon>
        <taxon>Leotiomycetes</taxon>
        <taxon>Helotiales</taxon>
        <taxon>Ploettnerulaceae</taxon>
        <taxon>Rhynchosporium</taxon>
    </lineage>
</organism>
<evidence type="ECO:0000313" key="3">
    <source>
        <dbReference type="Proteomes" id="UP000178912"/>
    </source>
</evidence>
<protein>
    <submittedName>
        <fullName evidence="2">Uncharacterized protein</fullName>
    </submittedName>
</protein>
<dbReference type="AlphaFoldDB" id="A0A1E1KNT8"/>
<name>A0A1E1KNT8_9HELO</name>
<accession>A0A1E1KNT8</accession>
<evidence type="ECO:0000313" key="2">
    <source>
        <dbReference type="EMBL" id="CZS99689.1"/>
    </source>
</evidence>
<gene>
    <name evidence="2" type="ORF">RAG0_08005</name>
</gene>
<evidence type="ECO:0000256" key="1">
    <source>
        <dbReference type="SAM" id="MobiDB-lite"/>
    </source>
</evidence>
<reference evidence="3" key="1">
    <citation type="submission" date="2016-03" db="EMBL/GenBank/DDBJ databases">
        <authorList>
            <person name="Guldener U."/>
        </authorList>
    </citation>
    <scope>NUCLEOTIDE SEQUENCE [LARGE SCALE GENOMIC DNA]</scope>
    <source>
        <strain evidence="3">04CH-RAC-A.6.1</strain>
    </source>
</reference>
<dbReference type="EMBL" id="FJUX01000042">
    <property type="protein sequence ID" value="CZS99689.1"/>
    <property type="molecule type" value="Genomic_DNA"/>
</dbReference>
<sequence length="169" mass="19306">MLSPLRFATSADLDVSVCHPTYKQRNPLLLEYKYRESPQNINRSNPEDMQQQTPEREWDELPGPRENKVAKEDNMAEHAEDRVLGALRCHLFNLGMGNLVTSEKVDAKVVFTLQSLSDVVDLSDEGGLVMELYVHMDLTRRHGARTASDVIDMAMKIIRWAHERGRVDS</sequence>
<proteinExistence type="predicted"/>
<keyword evidence="3" id="KW-1185">Reference proteome</keyword>
<feature type="compositionally biased region" description="Polar residues" evidence="1">
    <location>
        <begin position="37"/>
        <end position="53"/>
    </location>
</feature>